<dbReference type="RefSeq" id="WP_379687205.1">
    <property type="nucleotide sequence ID" value="NZ_JBHLYW010000022.1"/>
</dbReference>
<name>A0ABV6BVU4_9FLAO</name>
<dbReference type="Pfam" id="PF19268">
    <property type="entry name" value="CIS_TMP"/>
    <property type="match status" value="2"/>
</dbReference>
<gene>
    <name evidence="1" type="ORF">ACFFLS_21065</name>
</gene>
<dbReference type="EMBL" id="JBHLYW010000022">
    <property type="protein sequence ID" value="MFC0079550.1"/>
    <property type="molecule type" value="Genomic_DNA"/>
</dbReference>
<proteinExistence type="predicted"/>
<evidence type="ECO:0000313" key="1">
    <source>
        <dbReference type="EMBL" id="MFC0079550.1"/>
    </source>
</evidence>
<sequence>MKAQKHIIQQQIVEVEFYDRSATQDVFAQFSRLFKTKLGDITNTLLDNTVNAHNFIKIDQLELQIGTLTYPFTDDEFADLYEQALEKALFDYATLHTINNPDAKLENTQNFMLSCIELLHFFLSNGALPWWASGDIFTKPDKTFLRLFSENPEQLKDLLLKTGVEQQVRKRLSHQFNDEIIIKIITLILPSQANFISQYFDNVLKIQKQKQIVKTQEKVFGQALWYFILTYLLVDMGTYFERRLFVKRTLTQMASHFNISYEAILKLLADAIETNPDLIPSDKNFTLFIKELREETKTDLIVNESLDFDVHLEKAVNKNHFEALHYYFFFGSLPVEYGYYPPEKISLLLDTIIKKHPKEFINVFRKQQNITQFTERLMLVAPEAALLTIIRIMEPVNSDFIINYYQNTVKIQNRKNVIKTNERELKKAILKFIFSFLFTSHGSLFSAKMFVENNIKKLAQHYNIEYKTLLLLMVQGMAEAQAIVKDQSSLFFIFTEILGEIRNSTTNKLAVETNILEQLENKEGTKKRRKEKIDIAYADNILLQDLFLFWFTQGTIPWWAKEQKTTTIAALFQELVNAEPTVALLVIKQAVQMGFKKQEILNSISKSVLQLLTILPQNENVLKIWNEFQQLETMAEMGISTNRFRSFLLKSILEAYHQLQFNSFDTRLFYAILINYLKNETGTSEDKLEKFFAIQFKENKLPHLKSYIRDSTNQKNRLLDIYKSALFLDRNTLFTTSDLERNDQFSYHEFKLLTKSNDMLKMSLTTLIDKAYDIVKYYLLHNKLPDDINIDNQLVISKIIERLIIVIFEQDQNLLHNLMRQDNTSAVAKMTLHTNFSKYSNQQGRNIANLLSEYEEKDFLVYIKQIWKQDQAFVNLNEIIYFIKHQSSDLTQQQLHKQVLQLANTTLHYATLYKGAEFTTMIKSLADNTLHDLITSHIYILNLAIKDSFEREKMLLYFREFSFYWASQKNTENANLFFYRFLAFLNYKKNWDIKHLYQQLIKVSNAIKQLNNILLENTIARMQNDTQIYLTQDKYKHEILYNLKDEVLKKFDLEEHVTIEEKKTESEIIYEDETIKLKEWEKIYIENAGLVLVHPFLSTLFDRTGLVKNGEFVSDEAKFRAPHLLQYIVNHEQESPEHALLLNKILCGIDYQEAVTSGVVLTEIEINTANELLYVVTQQWEKLKNTSIKGLQESFLQRSGSLCLSSEGWTLVVENKAYDVLLQTLPWGLSFIKNSWMTEPIFVEWSQMS</sequence>
<organism evidence="1 2">
    <name type="scientific">Flavobacterium procerum</name>
    <dbReference type="NCBI Taxonomy" id="1455569"/>
    <lineage>
        <taxon>Bacteria</taxon>
        <taxon>Pseudomonadati</taxon>
        <taxon>Bacteroidota</taxon>
        <taxon>Flavobacteriia</taxon>
        <taxon>Flavobacteriales</taxon>
        <taxon>Flavobacteriaceae</taxon>
        <taxon>Flavobacterium</taxon>
    </lineage>
</organism>
<evidence type="ECO:0000313" key="2">
    <source>
        <dbReference type="Proteomes" id="UP001589734"/>
    </source>
</evidence>
<keyword evidence="2" id="KW-1185">Reference proteome</keyword>
<reference evidence="1 2" key="1">
    <citation type="submission" date="2024-09" db="EMBL/GenBank/DDBJ databases">
        <authorList>
            <person name="Sun Q."/>
            <person name="Mori K."/>
        </authorList>
    </citation>
    <scope>NUCLEOTIDE SEQUENCE [LARGE SCALE GENOMIC DNA]</scope>
    <source>
        <strain evidence="1 2">CGMCC 1.12926</strain>
    </source>
</reference>
<accession>A0ABV6BVU4</accession>
<comment type="caution">
    <text evidence="1">The sequence shown here is derived from an EMBL/GenBank/DDBJ whole genome shotgun (WGS) entry which is preliminary data.</text>
</comment>
<protein>
    <submittedName>
        <fullName evidence="1">Contractile injection system tape measure protein</fullName>
    </submittedName>
</protein>
<dbReference type="InterPro" id="IPR045538">
    <property type="entry name" value="CIS_TMP"/>
</dbReference>
<dbReference type="Proteomes" id="UP001589734">
    <property type="component" value="Unassembled WGS sequence"/>
</dbReference>